<name>A0A067YW85_9CAUD</name>
<organism evidence="1 2">
    <name type="scientific">Escherichia phage vB_EcoS_AHS24</name>
    <dbReference type="NCBI Taxonomy" id="1416030"/>
    <lineage>
        <taxon>Viruses</taxon>
        <taxon>Duplodnaviria</taxon>
        <taxon>Heunggongvirae</taxon>
        <taxon>Uroviricota</taxon>
        <taxon>Caudoviricetes</taxon>
        <taxon>Drexlerviridae</taxon>
        <taxon>Rogunavirinae</taxon>
        <taxon>Rogunavirus</taxon>
        <taxon>Rogunavirus AHS24</taxon>
    </lineage>
</organism>
<evidence type="ECO:0000313" key="2">
    <source>
        <dbReference type="Proteomes" id="UP000028462"/>
    </source>
</evidence>
<keyword evidence="2" id="KW-1185">Reference proteome</keyword>
<evidence type="ECO:0000313" key="1">
    <source>
        <dbReference type="EMBL" id="AHI60671.1"/>
    </source>
</evidence>
<dbReference type="EMBL" id="KF771238">
    <property type="protein sequence ID" value="AHI60671.1"/>
    <property type="molecule type" value="Genomic_DNA"/>
</dbReference>
<dbReference type="Proteomes" id="UP000028462">
    <property type="component" value="Segment"/>
</dbReference>
<proteinExistence type="predicted"/>
<gene>
    <name evidence="1" type="ORF">AHS24_49</name>
</gene>
<accession>A0A067YW85</accession>
<dbReference type="OrthoDB" id="28838at10239"/>
<dbReference type="GeneID" id="20282767"/>
<dbReference type="RefSeq" id="YP_009055389.1">
    <property type="nucleotide sequence ID" value="NC_024784.1"/>
</dbReference>
<protein>
    <submittedName>
        <fullName evidence="1">Uncharacterized protein</fullName>
    </submittedName>
</protein>
<sequence length="65" mass="7441">MITEMILVASLSSPLVSQQYCELGKEIYHEGVELRTVVDWLNHSTMNIDDKKIVLECYIVEANKV</sequence>
<dbReference type="KEGG" id="vg:20282767"/>
<reference evidence="1 2" key="1">
    <citation type="journal article" date="2014" name="PLoS ONE">
        <title>Four Escherichia coli O157:H7 Phages: A New Bacteriophage Genus and Taxonomic Classification of T1-Like Phages.</title>
        <authorList>
            <person name="Niu Y.D."/>
            <person name="McAllister T.A."/>
            <person name="Nash J.H."/>
            <person name="Kropinski A.M."/>
            <person name="Stanford K."/>
        </authorList>
    </citation>
    <scope>NUCLEOTIDE SEQUENCE [LARGE SCALE GENOMIC DNA]</scope>
</reference>